<proteinExistence type="predicted"/>
<dbReference type="OrthoDB" id="8449091at2"/>
<dbReference type="AlphaFoldDB" id="A0A329YM38"/>
<dbReference type="EMBL" id="QMKK01000018">
    <property type="protein sequence ID" value="RAX43182.1"/>
    <property type="molecule type" value="Genomic_DNA"/>
</dbReference>
<reference evidence="1 2" key="1">
    <citation type="submission" date="2018-06" db="EMBL/GenBank/DDBJ databases">
        <title>Whole Genome Sequence of an efficient microsymbiont, Rhizobium tropici.</title>
        <authorList>
            <person name="Srinivasan R."/>
            <person name="Singh H.V."/>
            <person name="Srivastava R."/>
            <person name="Kumari B."/>
            <person name="Radhakrishna A."/>
        </authorList>
    </citation>
    <scope>NUCLEOTIDE SEQUENCE [LARGE SCALE GENOMIC DNA]</scope>
    <source>
        <strain evidence="1 2">IGFRI Rhizo-19</strain>
    </source>
</reference>
<evidence type="ECO:0000313" key="1">
    <source>
        <dbReference type="EMBL" id="RAX43182.1"/>
    </source>
</evidence>
<evidence type="ECO:0000313" key="2">
    <source>
        <dbReference type="Proteomes" id="UP000251205"/>
    </source>
</evidence>
<dbReference type="RefSeq" id="WP_112340245.1">
    <property type="nucleotide sequence ID" value="NZ_QMKK01000018.1"/>
</dbReference>
<name>A0A329YM38_RHITR</name>
<sequence length="79" mass="8892">MVQTIIKRSNAPLDARDLELCQRVFDEIRAAADIPRKSEEGERIAAILMELYRQGVRNPEQLKILVQGARGTFPEVAEG</sequence>
<accession>A0A329YM38</accession>
<comment type="caution">
    <text evidence="1">The sequence shown here is derived from an EMBL/GenBank/DDBJ whole genome shotgun (WGS) entry which is preliminary data.</text>
</comment>
<dbReference type="Proteomes" id="UP000251205">
    <property type="component" value="Unassembled WGS sequence"/>
</dbReference>
<protein>
    <submittedName>
        <fullName evidence="1">Uncharacterized protein</fullName>
    </submittedName>
</protein>
<organism evidence="1 2">
    <name type="scientific">Rhizobium tropici</name>
    <dbReference type="NCBI Taxonomy" id="398"/>
    <lineage>
        <taxon>Bacteria</taxon>
        <taxon>Pseudomonadati</taxon>
        <taxon>Pseudomonadota</taxon>
        <taxon>Alphaproteobacteria</taxon>
        <taxon>Hyphomicrobiales</taxon>
        <taxon>Rhizobiaceae</taxon>
        <taxon>Rhizobium/Agrobacterium group</taxon>
        <taxon>Rhizobium</taxon>
    </lineage>
</organism>
<gene>
    <name evidence="1" type="ORF">DQ393_02570</name>
</gene>